<reference evidence="7 8" key="1">
    <citation type="submission" date="2015-03" db="EMBL/GenBank/DDBJ databases">
        <title>Genome assembly of Sandaracinus amylolyticus DSM 53668.</title>
        <authorList>
            <person name="Sharma G."/>
            <person name="Subramanian S."/>
        </authorList>
    </citation>
    <scope>NUCLEOTIDE SEQUENCE [LARGE SCALE GENOMIC DNA]</scope>
    <source>
        <strain evidence="7 8">DSM 53668</strain>
    </source>
</reference>
<dbReference type="InterPro" id="IPR022791">
    <property type="entry name" value="L-PG_synthase/AglD"/>
</dbReference>
<evidence type="ECO:0000256" key="6">
    <source>
        <dbReference type="SAM" id="Phobius"/>
    </source>
</evidence>
<feature type="transmembrane region" description="Helical" evidence="6">
    <location>
        <begin position="298"/>
        <end position="318"/>
    </location>
</feature>
<organism evidence="7 8">
    <name type="scientific">Sandaracinus amylolyticus</name>
    <dbReference type="NCBI Taxonomy" id="927083"/>
    <lineage>
        <taxon>Bacteria</taxon>
        <taxon>Pseudomonadati</taxon>
        <taxon>Myxococcota</taxon>
        <taxon>Polyangia</taxon>
        <taxon>Polyangiales</taxon>
        <taxon>Sandaracinaceae</taxon>
        <taxon>Sandaracinus</taxon>
    </lineage>
</organism>
<feature type="transmembrane region" description="Helical" evidence="6">
    <location>
        <begin position="49"/>
        <end position="67"/>
    </location>
</feature>
<gene>
    <name evidence="7" type="ORF">DB32_003613</name>
</gene>
<protein>
    <submittedName>
        <fullName evidence="7">Integral membrane protein</fullName>
    </submittedName>
</protein>
<keyword evidence="8" id="KW-1185">Reference proteome</keyword>
<sequence length="324" mass="33754">MSEPSTTSAPPTRGLARRIMLGTVLGAMVFAGLSLYGDVRALAANLSTFAWSTFALALALASANYGIRFVRWQYYLRALDVHVPAGESLLVFLAGFVMSVTPGKLGEVFKSFLLWEARDVSVARTAPIVLAERLTDLLALVALTAIGSLFFDQGAVIAAIGGALVLSVIAVVSIRPLAELALAIAAKLPGLKRIAPRLREAWEALATLVRPAPLVMATLLATFSWGLECIALWAIVRGFEGATIELGPASLAYAASTIAGALAMLPGGLGVTEAGMAGSLQVLGVGVTASIATGATLLVRLATLWWAVVVGAIALFVLRRTSRK</sequence>
<keyword evidence="3 6" id="KW-0812">Transmembrane</keyword>
<accession>A0A0F6SF77</accession>
<keyword evidence="2" id="KW-1003">Cell membrane</keyword>
<evidence type="ECO:0000256" key="4">
    <source>
        <dbReference type="ARBA" id="ARBA00022989"/>
    </source>
</evidence>
<name>A0A0F6SF77_9BACT</name>
<feature type="transmembrane region" description="Helical" evidence="6">
    <location>
        <begin position="214"/>
        <end position="236"/>
    </location>
</feature>
<evidence type="ECO:0000256" key="2">
    <source>
        <dbReference type="ARBA" id="ARBA00022475"/>
    </source>
</evidence>
<dbReference type="PANTHER" id="PTHR39087">
    <property type="entry name" value="UPF0104 MEMBRANE PROTEIN MJ1595"/>
    <property type="match status" value="1"/>
</dbReference>
<dbReference type="AlphaFoldDB" id="A0A0F6SF77"/>
<dbReference type="NCBIfam" id="TIGR00374">
    <property type="entry name" value="flippase-like domain"/>
    <property type="match status" value="1"/>
</dbReference>
<dbReference type="STRING" id="927083.DB32_003613"/>
<evidence type="ECO:0000313" key="8">
    <source>
        <dbReference type="Proteomes" id="UP000034883"/>
    </source>
</evidence>
<evidence type="ECO:0000256" key="3">
    <source>
        <dbReference type="ARBA" id="ARBA00022692"/>
    </source>
</evidence>
<evidence type="ECO:0000256" key="5">
    <source>
        <dbReference type="ARBA" id="ARBA00023136"/>
    </source>
</evidence>
<proteinExistence type="predicted"/>
<dbReference type="GO" id="GO:0005886">
    <property type="term" value="C:plasma membrane"/>
    <property type="evidence" value="ECO:0007669"/>
    <property type="project" value="UniProtKB-SubCell"/>
</dbReference>
<dbReference type="EMBL" id="CP011125">
    <property type="protein sequence ID" value="AKF06464.1"/>
    <property type="molecule type" value="Genomic_DNA"/>
</dbReference>
<comment type="subcellular location">
    <subcellularLocation>
        <location evidence="1">Cell membrane</location>
        <topology evidence="1">Multi-pass membrane protein</topology>
    </subcellularLocation>
</comment>
<evidence type="ECO:0000256" key="1">
    <source>
        <dbReference type="ARBA" id="ARBA00004651"/>
    </source>
</evidence>
<dbReference type="KEGG" id="samy:DB32_003613"/>
<keyword evidence="5 6" id="KW-0472">Membrane</keyword>
<feature type="transmembrane region" description="Helical" evidence="6">
    <location>
        <begin position="157"/>
        <end position="178"/>
    </location>
</feature>
<feature type="transmembrane region" description="Helical" evidence="6">
    <location>
        <begin position="134"/>
        <end position="151"/>
    </location>
</feature>
<dbReference type="Pfam" id="PF03706">
    <property type="entry name" value="LPG_synthase_TM"/>
    <property type="match status" value="1"/>
</dbReference>
<evidence type="ECO:0000313" key="7">
    <source>
        <dbReference type="EMBL" id="AKF06464.1"/>
    </source>
</evidence>
<dbReference type="PANTHER" id="PTHR39087:SF2">
    <property type="entry name" value="UPF0104 MEMBRANE PROTEIN MJ1595"/>
    <property type="match status" value="1"/>
</dbReference>
<dbReference type="Proteomes" id="UP000034883">
    <property type="component" value="Chromosome"/>
</dbReference>
<feature type="transmembrane region" description="Helical" evidence="6">
    <location>
        <begin position="19"/>
        <end position="37"/>
    </location>
</feature>
<feature type="transmembrane region" description="Helical" evidence="6">
    <location>
        <begin position="248"/>
        <end position="267"/>
    </location>
</feature>
<dbReference type="RefSeq" id="WP_053233634.1">
    <property type="nucleotide sequence ID" value="NZ_CP011125.1"/>
</dbReference>
<keyword evidence="4 6" id="KW-1133">Transmembrane helix</keyword>